<proteinExistence type="predicted"/>
<organism evidence="1">
    <name type="scientific">Lepeophtheirus salmonis</name>
    <name type="common">Salmon louse</name>
    <name type="synonym">Caligus salmonis</name>
    <dbReference type="NCBI Taxonomy" id="72036"/>
    <lineage>
        <taxon>Eukaryota</taxon>
        <taxon>Metazoa</taxon>
        <taxon>Ecdysozoa</taxon>
        <taxon>Arthropoda</taxon>
        <taxon>Crustacea</taxon>
        <taxon>Multicrustacea</taxon>
        <taxon>Hexanauplia</taxon>
        <taxon>Copepoda</taxon>
        <taxon>Siphonostomatoida</taxon>
        <taxon>Caligidae</taxon>
        <taxon>Lepeophtheirus</taxon>
    </lineage>
</organism>
<reference evidence="1" key="1">
    <citation type="submission" date="2014-05" db="EMBL/GenBank/DDBJ databases">
        <authorList>
            <person name="Chronopoulou M."/>
        </authorList>
    </citation>
    <scope>NUCLEOTIDE SEQUENCE</scope>
    <source>
        <tissue evidence="1">Whole organism</tissue>
    </source>
</reference>
<protein>
    <submittedName>
        <fullName evidence="1">Uncharacterized protein</fullName>
    </submittedName>
</protein>
<dbReference type="EMBL" id="HACA01028074">
    <property type="protein sequence ID" value="CDW45435.1"/>
    <property type="molecule type" value="Transcribed_RNA"/>
</dbReference>
<dbReference type="AlphaFoldDB" id="A0A0K2V558"/>
<sequence length="40" mass="4699">MSSFLRDKAKCLTEGKENMLRVTQHLYNTHLFVQECLSKV</sequence>
<name>A0A0K2V558_LEPSM</name>
<evidence type="ECO:0000313" key="1">
    <source>
        <dbReference type="EMBL" id="CDW45435.1"/>
    </source>
</evidence>
<accession>A0A0K2V558</accession>